<organism evidence="2">
    <name type="scientific">Dechloromonas aromatica (strain RCB)</name>
    <dbReference type="NCBI Taxonomy" id="159087"/>
    <lineage>
        <taxon>Bacteria</taxon>
        <taxon>Pseudomonadati</taxon>
        <taxon>Pseudomonadota</taxon>
        <taxon>Betaproteobacteria</taxon>
        <taxon>Rhodocyclales</taxon>
        <taxon>Azonexaceae</taxon>
        <taxon>Dechloromonas</taxon>
    </lineage>
</organism>
<reference evidence="2" key="1">
    <citation type="submission" date="2005-08" db="EMBL/GenBank/DDBJ databases">
        <title>Complete sequence of Dechloromonas aromatica RCB.</title>
        <authorList>
            <person name="Salinero K.K."/>
            <person name="Copeland A."/>
            <person name="Lucas S."/>
            <person name="Lapidus A."/>
            <person name="Barry K."/>
            <person name="Detter J.C."/>
            <person name="Glavina T."/>
            <person name="Hammon N."/>
            <person name="Israni S."/>
            <person name="Pitluck S."/>
            <person name="Di Bartolo G."/>
            <person name="Trong S."/>
            <person name="Schmutz J."/>
            <person name="Larimer F."/>
            <person name="Land M."/>
            <person name="Ivanova N."/>
            <person name="Richardson P."/>
        </authorList>
    </citation>
    <scope>NUCLEOTIDE SEQUENCE</scope>
    <source>
        <strain evidence="2">RCB</strain>
    </source>
</reference>
<evidence type="ECO:0008006" key="3">
    <source>
        <dbReference type="Google" id="ProtNLM"/>
    </source>
</evidence>
<dbReference type="EMBL" id="CP000089">
    <property type="protein sequence ID" value="AAZ47372.1"/>
    <property type="molecule type" value="Genomic_DNA"/>
</dbReference>
<keyword evidence="1" id="KW-0472">Membrane</keyword>
<keyword evidence="1" id="KW-0812">Transmembrane</keyword>
<evidence type="ECO:0000313" key="2">
    <source>
        <dbReference type="EMBL" id="AAZ47372.1"/>
    </source>
</evidence>
<gene>
    <name evidence="2" type="ordered locus">Daro_2642</name>
</gene>
<name>Q47CQ9_DECAR</name>
<protein>
    <recommendedName>
        <fullName evidence="3">DUF1496 domain-containing protein</fullName>
    </recommendedName>
</protein>
<evidence type="ECO:0000256" key="1">
    <source>
        <dbReference type="SAM" id="Phobius"/>
    </source>
</evidence>
<feature type="transmembrane region" description="Helical" evidence="1">
    <location>
        <begin position="23"/>
        <end position="42"/>
    </location>
</feature>
<sequence>MLQELSAVVSDPGSISGSVNQGVAMRILFILLAAISINAFAADATPSTTQDQATQAPQCYNGDDGKFYKVGEKATISGVPLVCEATADKKNAQWIGVKHTK</sequence>
<dbReference type="AlphaFoldDB" id="Q47CQ9"/>
<proteinExistence type="predicted"/>
<dbReference type="KEGG" id="dar:Daro_2642"/>
<accession>Q47CQ9</accession>
<dbReference type="STRING" id="159087.Daro_2642"/>
<keyword evidence="1" id="KW-1133">Transmembrane helix</keyword>
<dbReference type="HOGENOM" id="CLU_2286855_0_0_4"/>